<organism evidence="1 2">
    <name type="scientific">Legionella bozemanae</name>
    <name type="common">Fluoribacter bozemanae</name>
    <dbReference type="NCBI Taxonomy" id="447"/>
    <lineage>
        <taxon>Bacteria</taxon>
        <taxon>Pseudomonadati</taxon>
        <taxon>Pseudomonadota</taxon>
        <taxon>Gammaproteobacteria</taxon>
        <taxon>Legionellales</taxon>
        <taxon>Legionellaceae</taxon>
        <taxon>Legionella</taxon>
    </lineage>
</organism>
<dbReference type="PATRIC" id="fig|447.4.peg.1766"/>
<dbReference type="AlphaFoldDB" id="A0A0W0RT21"/>
<evidence type="ECO:0000313" key="1">
    <source>
        <dbReference type="EMBL" id="KTC74218.1"/>
    </source>
</evidence>
<reference evidence="1 2" key="1">
    <citation type="submission" date="2015-11" db="EMBL/GenBank/DDBJ databases">
        <title>Genomic analysis of 38 Legionella species identifies large and diverse effector repertoires.</title>
        <authorList>
            <person name="Burstein D."/>
            <person name="Amaro F."/>
            <person name="Zusman T."/>
            <person name="Lifshitz Z."/>
            <person name="Cohen O."/>
            <person name="Gilbert J.A."/>
            <person name="Pupko T."/>
            <person name="Shuman H.A."/>
            <person name="Segal G."/>
        </authorList>
    </citation>
    <scope>NUCLEOTIDE SEQUENCE [LARGE SCALE GENOMIC DNA]</scope>
    <source>
        <strain evidence="1 2">WIGA</strain>
    </source>
</reference>
<accession>A0A0W0RT21</accession>
<dbReference type="EMBL" id="LNXU01000017">
    <property type="protein sequence ID" value="KTC74218.1"/>
    <property type="molecule type" value="Genomic_DNA"/>
</dbReference>
<name>A0A0W0RT21_LEGBO</name>
<dbReference type="STRING" id="447.Lboz_1658"/>
<gene>
    <name evidence="1" type="ORF">Lboz_1658</name>
</gene>
<dbReference type="RefSeq" id="WP_058459302.1">
    <property type="nucleotide sequence ID" value="NZ_CAAAIY010000001.1"/>
</dbReference>
<keyword evidence="2" id="KW-1185">Reference proteome</keyword>
<comment type="caution">
    <text evidence="1">The sequence shown here is derived from an EMBL/GenBank/DDBJ whole genome shotgun (WGS) entry which is preliminary data.</text>
</comment>
<evidence type="ECO:0000313" key="2">
    <source>
        <dbReference type="Proteomes" id="UP000054695"/>
    </source>
</evidence>
<dbReference type="Proteomes" id="UP000054695">
    <property type="component" value="Unassembled WGS sequence"/>
</dbReference>
<protein>
    <submittedName>
        <fullName evidence="1">Uncharacterized protein</fullName>
    </submittedName>
</protein>
<dbReference type="OrthoDB" id="5645831at2"/>
<sequence length="172" mass="19777">MDKANLLFIAVLLLFIRRIDKRKAATTSNKLYFGFIYMHPMIKIKNQYQCNKIIQNLTDISEGVVDVVESSKAKYLEIRTTPKEMAHETRDKYIDSFVFGLLQANQKITDKKTVELLSLGRTLHNLEDALYFIDLLPNKKVALTMLGISIEVCPSCHSKMMSQFSVLQRKLS</sequence>
<proteinExistence type="predicted"/>